<name>A0ABT8L8W0_9BACT</name>
<evidence type="ECO:0000313" key="2">
    <source>
        <dbReference type="Proteomes" id="UP001172083"/>
    </source>
</evidence>
<evidence type="ECO:0000313" key="1">
    <source>
        <dbReference type="EMBL" id="MDN5213437.1"/>
    </source>
</evidence>
<reference evidence="1" key="1">
    <citation type="submission" date="2023-06" db="EMBL/GenBank/DDBJ databases">
        <title>Genomic of Agaribacillus aureum.</title>
        <authorList>
            <person name="Wang G."/>
        </authorList>
    </citation>
    <scope>NUCLEOTIDE SEQUENCE</scope>
    <source>
        <strain evidence="1">BMA12</strain>
    </source>
</reference>
<comment type="caution">
    <text evidence="1">The sequence shown here is derived from an EMBL/GenBank/DDBJ whole genome shotgun (WGS) entry which is preliminary data.</text>
</comment>
<gene>
    <name evidence="1" type="ORF">QQ020_15310</name>
</gene>
<accession>A0ABT8L8W0</accession>
<organism evidence="1 2">
    <name type="scientific">Agaribacillus aureus</name>
    <dbReference type="NCBI Taxonomy" id="3051825"/>
    <lineage>
        <taxon>Bacteria</taxon>
        <taxon>Pseudomonadati</taxon>
        <taxon>Bacteroidota</taxon>
        <taxon>Cytophagia</taxon>
        <taxon>Cytophagales</taxon>
        <taxon>Splendidivirgaceae</taxon>
        <taxon>Agaribacillus</taxon>
    </lineage>
</organism>
<proteinExistence type="predicted"/>
<sequence>MFFTMGEEWKLAIREREVFTFQSQDTLLYHSVSLLSDTTGNPLLFFADLETPVCADGECKLANIKIYWNLLGNYVGYGTSPKFPLTKYEHDPFDHDDYARLHHLLLDDNSILRRKKISDLVDRVPAETYKPGFGKVDGMSGATKKEIKEAVVDGGLYSCYTLWHLVHGEVKKQMIAYLESIHSEALNHYFLYTPYEDYQAYALKQLDKENFSAHTQQIISIFKEGSPLIRTYILKKMPVSVLNDQGVTAQLFGIFPSLDVNTKTLLIKKMDTADATAAQLLAKHVTAMTKNQLRNYLGFLDDNPGCLTPSVTADLMEITRSREYAYNYLIKVFFDNKK</sequence>
<dbReference type="Proteomes" id="UP001172083">
    <property type="component" value="Unassembled WGS sequence"/>
</dbReference>
<protein>
    <submittedName>
        <fullName evidence="1">Uncharacterized protein</fullName>
    </submittedName>
</protein>
<dbReference type="EMBL" id="JAUJEB010000003">
    <property type="protein sequence ID" value="MDN5213437.1"/>
    <property type="molecule type" value="Genomic_DNA"/>
</dbReference>
<keyword evidence="2" id="KW-1185">Reference proteome</keyword>